<keyword evidence="1" id="KW-0812">Transmembrane</keyword>
<evidence type="ECO:0000313" key="4">
    <source>
        <dbReference type="Proteomes" id="UP000232122"/>
    </source>
</evidence>
<sequence>MRYFDRVVRYSKTITVPKDAVSVLGVILAGISRFLPHPPNFTLVGAVTVYSGSKIEGWKSFTIPFITIFATDLILSQIHGYGPLYPGFSLVYFSLLVNVVLGKTLLKGRVKISRLLPVTVLASTQFFLLSNFSVWAFSSFYPDTFEGLLTCYIAAIPYFGGTLLGDLIYTPILFGSLNRIEAKIKATAAIVDGQQKDVPFENSRTTASN</sequence>
<keyword evidence="1" id="KW-1133">Transmembrane helix</keyword>
<feature type="transmembrane region" description="Helical" evidence="1">
    <location>
        <begin position="84"/>
        <end position="106"/>
    </location>
</feature>
<name>A0A2N0BCG9_9LEPT</name>
<dbReference type="Proteomes" id="UP000232122">
    <property type="component" value="Unassembled WGS sequence"/>
</dbReference>
<feature type="transmembrane region" description="Helical" evidence="1">
    <location>
        <begin position="147"/>
        <end position="169"/>
    </location>
</feature>
<gene>
    <name evidence="2" type="ORF">CH379_018600</name>
    <name evidence="3" type="ORF">CH379_03595</name>
</gene>
<evidence type="ECO:0000313" key="3">
    <source>
        <dbReference type="EMBL" id="PJZ94237.1"/>
    </source>
</evidence>
<keyword evidence="1" id="KW-0472">Membrane</keyword>
<dbReference type="EMBL" id="NPEF01000022">
    <property type="protein sequence ID" value="PJZ94237.1"/>
    <property type="molecule type" value="Genomic_DNA"/>
</dbReference>
<dbReference type="Pfam" id="PF20221">
    <property type="entry name" value="DUF6580"/>
    <property type="match status" value="1"/>
</dbReference>
<reference evidence="2" key="3">
    <citation type="submission" date="2023-10" db="EMBL/GenBank/DDBJ databases">
        <authorList>
            <person name="Picardeau M."/>
            <person name="Thibeaux R."/>
        </authorList>
    </citation>
    <scope>NUCLEOTIDE SEQUENCE</scope>
    <source>
        <strain evidence="2">ATI7-C-A5</strain>
    </source>
</reference>
<evidence type="ECO:0000313" key="2">
    <source>
        <dbReference type="EMBL" id="MDV6237647.1"/>
    </source>
</evidence>
<proteinExistence type="predicted"/>
<keyword evidence="4" id="KW-1185">Reference proteome</keyword>
<reference evidence="2 4" key="2">
    <citation type="journal article" date="2018" name="Microb. Genom.">
        <title>Deciphering the unexplored Leptospira diversity from soils uncovers genomic evolution to virulence.</title>
        <authorList>
            <person name="Thibeaux R."/>
            <person name="Iraola G."/>
            <person name="Ferres I."/>
            <person name="Bierque E."/>
            <person name="Girault D."/>
            <person name="Soupe-Gilbert M.E."/>
            <person name="Picardeau M."/>
            <person name="Goarant C."/>
        </authorList>
    </citation>
    <scope>NUCLEOTIDE SEQUENCE [LARGE SCALE GENOMIC DNA]</scope>
    <source>
        <strain evidence="2 4">ATI7-C-A5</strain>
    </source>
</reference>
<feature type="transmembrane region" description="Helical" evidence="1">
    <location>
        <begin position="118"/>
        <end position="141"/>
    </location>
</feature>
<organism evidence="3">
    <name type="scientific">Leptospira ellisii</name>
    <dbReference type="NCBI Taxonomy" id="2023197"/>
    <lineage>
        <taxon>Bacteria</taxon>
        <taxon>Pseudomonadati</taxon>
        <taxon>Spirochaetota</taxon>
        <taxon>Spirochaetia</taxon>
        <taxon>Leptospirales</taxon>
        <taxon>Leptospiraceae</taxon>
        <taxon>Leptospira</taxon>
    </lineage>
</organism>
<comment type="caution">
    <text evidence="3">The sequence shown here is derived from an EMBL/GenBank/DDBJ whole genome shotgun (WGS) entry which is preliminary data.</text>
</comment>
<dbReference type="EMBL" id="NPEF02000029">
    <property type="protein sequence ID" value="MDV6237647.1"/>
    <property type="molecule type" value="Genomic_DNA"/>
</dbReference>
<dbReference type="InterPro" id="IPR046487">
    <property type="entry name" value="DUF6580"/>
</dbReference>
<accession>A0A2N0BCG9</accession>
<reference evidence="3" key="1">
    <citation type="submission" date="2017-07" db="EMBL/GenBank/DDBJ databases">
        <title>Leptospira spp. isolated from tropical soils.</title>
        <authorList>
            <person name="Thibeaux R."/>
            <person name="Iraola G."/>
            <person name="Ferres I."/>
            <person name="Bierque E."/>
            <person name="Girault D."/>
            <person name="Soupe-Gilbert M.-E."/>
            <person name="Picardeau M."/>
            <person name="Goarant C."/>
        </authorList>
    </citation>
    <scope>NUCLEOTIDE SEQUENCE [LARGE SCALE GENOMIC DNA]</scope>
    <source>
        <strain evidence="3">ATI7-C-A5</strain>
    </source>
</reference>
<dbReference type="OrthoDB" id="9806699at2"/>
<dbReference type="RefSeq" id="WP_100764642.1">
    <property type="nucleotide sequence ID" value="NZ_NPEF02000029.1"/>
</dbReference>
<protein>
    <submittedName>
        <fullName evidence="2">DUF6580 family putative transport protein</fullName>
    </submittedName>
</protein>
<evidence type="ECO:0000256" key="1">
    <source>
        <dbReference type="SAM" id="Phobius"/>
    </source>
</evidence>
<dbReference type="AlphaFoldDB" id="A0A2N0BCG9"/>